<dbReference type="InterPro" id="IPR006140">
    <property type="entry name" value="D-isomer_DH_NAD-bd"/>
</dbReference>
<dbReference type="Pfam" id="PF00389">
    <property type="entry name" value="2-Hacid_dh"/>
    <property type="match status" value="1"/>
</dbReference>
<dbReference type="PROSITE" id="PS00670">
    <property type="entry name" value="D_2_HYDROXYACID_DH_2"/>
    <property type="match status" value="1"/>
</dbReference>
<comment type="subunit">
    <text evidence="5">Homodimer.</text>
</comment>
<feature type="site" description="Important for catalytic activity" evidence="5">
    <location>
        <position position="287"/>
    </location>
</feature>
<evidence type="ECO:0000256" key="2">
    <source>
        <dbReference type="ARBA" id="ARBA00013128"/>
    </source>
</evidence>
<evidence type="ECO:0000256" key="1">
    <source>
        <dbReference type="ARBA" id="ARBA00000455"/>
    </source>
</evidence>
<dbReference type="Proteomes" id="UP000663842">
    <property type="component" value="Unassembled WGS sequence"/>
</dbReference>
<dbReference type="AlphaFoldDB" id="A0A819SZD3"/>
<dbReference type="EMBL" id="CAJNRG010011350">
    <property type="protein sequence ID" value="CAF2131196.1"/>
    <property type="molecule type" value="Genomic_DNA"/>
</dbReference>
<dbReference type="InterPro" id="IPR033689">
    <property type="entry name" value="FDH_NAD-dep"/>
</dbReference>
<dbReference type="EMBL" id="CAJOBF010003207">
    <property type="protein sequence ID" value="CAF4079669.1"/>
    <property type="molecule type" value="Genomic_DNA"/>
</dbReference>
<feature type="domain" description="D-isomer specific 2-hydroxyacid dehydrogenase catalytic" evidence="6">
    <location>
        <begin position="74"/>
        <end position="365"/>
    </location>
</feature>
<dbReference type="SUPFAM" id="SSF52283">
    <property type="entry name" value="Formate/glycerate dehydrogenase catalytic domain-like"/>
    <property type="match status" value="1"/>
</dbReference>
<comment type="caution">
    <text evidence="9">The sequence shown here is derived from an EMBL/GenBank/DDBJ whole genome shotgun (WGS) entry which is preliminary data.</text>
</comment>
<comment type="subcellular location">
    <subcellularLocation>
        <location evidence="5">Cytoplasm</location>
    </subcellularLocation>
</comment>
<dbReference type="PANTHER" id="PTHR42938">
    <property type="entry name" value="FORMATE DEHYDROGENASE 1"/>
    <property type="match status" value="1"/>
</dbReference>
<dbReference type="InterPro" id="IPR029752">
    <property type="entry name" value="D-isomer_DH_CS1"/>
</dbReference>
<organism evidence="9 10">
    <name type="scientific">Rotaria magnacalcarata</name>
    <dbReference type="NCBI Taxonomy" id="392030"/>
    <lineage>
        <taxon>Eukaryota</taxon>
        <taxon>Metazoa</taxon>
        <taxon>Spiralia</taxon>
        <taxon>Gnathifera</taxon>
        <taxon>Rotifera</taxon>
        <taxon>Eurotatoria</taxon>
        <taxon>Bdelloidea</taxon>
        <taxon>Philodinida</taxon>
        <taxon>Philodinidae</taxon>
        <taxon>Rotaria</taxon>
    </lineage>
</organism>
<dbReference type="Pfam" id="PF02826">
    <property type="entry name" value="2-Hacid_dh_C"/>
    <property type="match status" value="1"/>
</dbReference>
<sequence>MLSSIVKKGLLSNNLLARIPRYASTSGQQTVLVVLYEGGEAGKRNKNILGCVENALGLPKWIKENNLENRLKLVVTSDKQGENSVVEKTLPEASVVISQPFWPCYLDKTRIDKAKNLKLAITAGVGSDHVNLEAACKRGITVAEISGSNVVSVAEHVVMQMLALVRNFIPAYKQVINGEWDIAQIADKAYDLENKHIGTVAAGRIGLRVLQRLKPFNVHLHYYDKFRLDKSIEKDLNVKYHPNVESLVKECDIVTINCPLHPETEHMFNKKMISLMKKGSYLVNTARGKIIDRDALVDAIKWNHLEGYAGDVWYPQPASKDHPWRSMPRHAMTPHYSGTTLDAQARYAAGVKEILENWLNGRPQRDEYLIVDKGRVVSNAYTEGDATKGHSENK</sequence>
<dbReference type="InterPro" id="IPR029753">
    <property type="entry name" value="D-isomer_DH_CS"/>
</dbReference>
<evidence type="ECO:0000256" key="4">
    <source>
        <dbReference type="ARBA" id="ARBA00023027"/>
    </source>
</evidence>
<evidence type="ECO:0000259" key="7">
    <source>
        <dbReference type="Pfam" id="PF02826"/>
    </source>
</evidence>
<gene>
    <name evidence="9" type="ORF">UXM345_LOCUS20975</name>
    <name evidence="8" type="ORF">XDN619_LOCUS24742</name>
</gene>
<comment type="caution">
    <text evidence="5">Lacks conserved residue(s) required for the propagation of feature annotation.</text>
</comment>
<feature type="binding site" evidence="5">
    <location>
        <position position="125"/>
    </location>
    <ligand>
        <name>substrate</name>
    </ligand>
</feature>
<dbReference type="GO" id="GO:0008863">
    <property type="term" value="F:formate dehydrogenase (NAD+) activity"/>
    <property type="evidence" value="ECO:0007669"/>
    <property type="project" value="UniProtKB-UniRule"/>
</dbReference>
<feature type="binding site" evidence="5">
    <location>
        <begin position="204"/>
        <end position="205"/>
    </location>
    <ligand>
        <name>NAD(+)</name>
        <dbReference type="ChEBI" id="CHEBI:57540"/>
    </ligand>
</feature>
<dbReference type="Proteomes" id="UP000663887">
    <property type="component" value="Unassembled WGS sequence"/>
</dbReference>
<evidence type="ECO:0000313" key="9">
    <source>
        <dbReference type="EMBL" id="CAF4079669.1"/>
    </source>
</evidence>
<reference evidence="9" key="1">
    <citation type="submission" date="2021-02" db="EMBL/GenBank/DDBJ databases">
        <authorList>
            <person name="Nowell W R."/>
        </authorList>
    </citation>
    <scope>NUCLEOTIDE SEQUENCE</scope>
</reference>
<dbReference type="PROSITE" id="PS00671">
    <property type="entry name" value="D_2_HYDROXYACID_DH_3"/>
    <property type="match status" value="1"/>
</dbReference>
<feature type="binding site" evidence="5">
    <location>
        <position position="224"/>
    </location>
    <ligand>
        <name>NAD(+)</name>
        <dbReference type="ChEBI" id="CHEBI:57540"/>
    </ligand>
</feature>
<evidence type="ECO:0000256" key="3">
    <source>
        <dbReference type="ARBA" id="ARBA00023002"/>
    </source>
</evidence>
<keyword evidence="5" id="KW-0963">Cytoplasm</keyword>
<evidence type="ECO:0000313" key="8">
    <source>
        <dbReference type="EMBL" id="CAF2131196.1"/>
    </source>
</evidence>
<dbReference type="GO" id="GO:0042183">
    <property type="term" value="P:formate catabolic process"/>
    <property type="evidence" value="ECO:0007669"/>
    <property type="project" value="UniProtKB-UniRule"/>
</dbReference>
<dbReference type="NCBIfam" id="NF005750">
    <property type="entry name" value="PRK07574.1"/>
    <property type="match status" value="1"/>
</dbReference>
<dbReference type="PANTHER" id="PTHR42938:SF9">
    <property type="entry name" value="FORMATE DEHYDROGENASE 1"/>
    <property type="match status" value="1"/>
</dbReference>
<comment type="catalytic activity">
    <reaction evidence="1 5">
        <text>formate + NAD(+) = CO2 + NADH</text>
        <dbReference type="Rhea" id="RHEA:15985"/>
        <dbReference type="ChEBI" id="CHEBI:15740"/>
        <dbReference type="ChEBI" id="CHEBI:16526"/>
        <dbReference type="ChEBI" id="CHEBI:57540"/>
        <dbReference type="ChEBI" id="CHEBI:57945"/>
        <dbReference type="EC" id="1.17.1.9"/>
    </reaction>
</comment>
<evidence type="ECO:0000259" key="6">
    <source>
        <dbReference type="Pfam" id="PF00389"/>
    </source>
</evidence>
<dbReference type="FunFam" id="3.40.50.720:FF:000057">
    <property type="entry name" value="Formate dehydrogenase"/>
    <property type="match status" value="1"/>
</dbReference>
<dbReference type="GO" id="GO:0051287">
    <property type="term" value="F:NAD binding"/>
    <property type="evidence" value="ECO:0007669"/>
    <property type="project" value="InterPro"/>
</dbReference>
<dbReference type="GO" id="GO:0005737">
    <property type="term" value="C:cytoplasm"/>
    <property type="evidence" value="ECO:0007669"/>
    <property type="project" value="UniProtKB-SubCell"/>
</dbReference>
<feature type="binding site" evidence="5">
    <location>
        <begin position="335"/>
        <end position="338"/>
    </location>
    <ligand>
        <name>NAD(+)</name>
        <dbReference type="ChEBI" id="CHEBI:57540"/>
    </ligand>
</feature>
<dbReference type="InterPro" id="IPR036291">
    <property type="entry name" value="NAD(P)-bd_dom_sf"/>
</dbReference>
<dbReference type="EC" id="1.17.1.9" evidence="2 5"/>
<feature type="domain" description="D-isomer specific 2-hydroxyacid dehydrogenase NAD-binding" evidence="7">
    <location>
        <begin position="158"/>
        <end position="336"/>
    </location>
</feature>
<keyword evidence="3 5" id="KW-0560">Oxidoreductase</keyword>
<feature type="binding site" evidence="5">
    <location>
        <begin position="259"/>
        <end position="263"/>
    </location>
    <ligand>
        <name>NAD(+)</name>
        <dbReference type="ChEBI" id="CHEBI:57540"/>
    </ligand>
</feature>
<feature type="site" description="Important for catalytic activity" evidence="5">
    <location>
        <position position="335"/>
    </location>
</feature>
<dbReference type="InterPro" id="IPR006139">
    <property type="entry name" value="D-isomer_2_OHA_DH_cat_dom"/>
</dbReference>
<protein>
    <recommendedName>
        <fullName evidence="2 5">Formate dehydrogenase</fullName>
        <shortName evidence="5">FDH</shortName>
        <ecNumber evidence="2 5">1.17.1.9</ecNumber>
    </recommendedName>
    <alternativeName>
        <fullName evidence="5">NAD-dependent formate dehydrogenase</fullName>
    </alternativeName>
</protein>
<dbReference type="GO" id="GO:0016616">
    <property type="term" value="F:oxidoreductase activity, acting on the CH-OH group of donors, NAD or NADP as acceptor"/>
    <property type="evidence" value="ECO:0007669"/>
    <property type="project" value="InterPro"/>
</dbReference>
<feature type="binding site" evidence="5">
    <location>
        <position position="149"/>
    </location>
    <ligand>
        <name>substrate</name>
    </ligand>
</feature>
<accession>A0A819SZD3</accession>
<feature type="binding site" evidence="5">
    <location>
        <position position="285"/>
    </location>
    <ligand>
        <name>NAD(+)</name>
        <dbReference type="ChEBI" id="CHEBI:57540"/>
    </ligand>
</feature>
<evidence type="ECO:0000313" key="10">
    <source>
        <dbReference type="Proteomes" id="UP000663842"/>
    </source>
</evidence>
<dbReference type="HAMAP" id="MF_03210">
    <property type="entry name" value="Formate_dehydrogenase"/>
    <property type="match status" value="1"/>
</dbReference>
<comment type="similarity">
    <text evidence="5">Belongs to the D-isomer specific 2-hydroxyacid dehydrogenase family. FDH subfamily.</text>
</comment>
<dbReference type="Gene3D" id="3.40.50.720">
    <property type="entry name" value="NAD(P)-binding Rossmann-like Domain"/>
    <property type="match status" value="2"/>
</dbReference>
<evidence type="ECO:0000256" key="5">
    <source>
        <dbReference type="HAMAP-Rule" id="MF_03210"/>
    </source>
</evidence>
<dbReference type="PROSITE" id="PS00065">
    <property type="entry name" value="D_2_HYDROXYACID_DH_1"/>
    <property type="match status" value="1"/>
</dbReference>
<proteinExistence type="inferred from homology"/>
<feature type="binding site" evidence="5">
    <location>
        <position position="311"/>
    </location>
    <ligand>
        <name>NAD(+)</name>
        <dbReference type="ChEBI" id="CHEBI:57540"/>
    </ligand>
</feature>
<dbReference type="SUPFAM" id="SSF51735">
    <property type="entry name" value="NAD(P)-binding Rossmann-fold domains"/>
    <property type="match status" value="1"/>
</dbReference>
<dbReference type="CDD" id="cd05302">
    <property type="entry name" value="FDH"/>
    <property type="match status" value="1"/>
</dbReference>
<name>A0A819SZD3_9BILA</name>
<keyword evidence="4 5" id="KW-0520">NAD</keyword>
<comment type="function">
    <text evidence="5">Catalyzes the NAD(+)-dependent oxidation of formate to carbon dioxide. Formate oxidation is the final step in the methanol oxidation pathway in methylotrophic microorganisms. Has a role in the detoxification of exogenous formate in non-methylotrophic organisms.</text>
</comment>